<keyword evidence="13 14" id="KW-0998">Cell outer membrane</keyword>
<evidence type="ECO:0000256" key="12">
    <source>
        <dbReference type="ARBA" id="ARBA00023170"/>
    </source>
</evidence>
<evidence type="ECO:0000256" key="8">
    <source>
        <dbReference type="ARBA" id="ARBA00023004"/>
    </source>
</evidence>
<evidence type="ECO:0000256" key="2">
    <source>
        <dbReference type="ARBA" id="ARBA00009810"/>
    </source>
</evidence>
<evidence type="ECO:0000256" key="1">
    <source>
        <dbReference type="ARBA" id="ARBA00004571"/>
    </source>
</evidence>
<feature type="chain" id="PRO_5045356739" evidence="17">
    <location>
        <begin position="25"/>
        <end position="858"/>
    </location>
</feature>
<dbReference type="SMART" id="SM00965">
    <property type="entry name" value="STN"/>
    <property type="match status" value="1"/>
</dbReference>
<evidence type="ECO:0000259" key="18">
    <source>
        <dbReference type="SMART" id="SM00965"/>
    </source>
</evidence>
<comment type="similarity">
    <text evidence="2 14 15">Belongs to the TonB-dependent receptor family.</text>
</comment>
<reference evidence="19 20" key="1">
    <citation type="submission" date="2021-02" db="EMBL/GenBank/DDBJ databases">
        <authorList>
            <person name="Han P."/>
        </authorList>
    </citation>
    <scope>NUCLEOTIDE SEQUENCE [LARGE SCALE GENOMIC DNA]</scope>
    <source>
        <strain evidence="19">Candidatus Nitrospira sp. ZN2</strain>
    </source>
</reference>
<dbReference type="InterPro" id="IPR039426">
    <property type="entry name" value="TonB-dep_rcpt-like"/>
</dbReference>
<evidence type="ECO:0000256" key="15">
    <source>
        <dbReference type="RuleBase" id="RU003357"/>
    </source>
</evidence>
<dbReference type="Proteomes" id="UP000675880">
    <property type="component" value="Unassembled WGS sequence"/>
</dbReference>
<dbReference type="InterPro" id="IPR037066">
    <property type="entry name" value="Plug_dom_sf"/>
</dbReference>
<feature type="domain" description="Secretin/TonB short N-terminal" evidence="18">
    <location>
        <begin position="76"/>
        <end position="127"/>
    </location>
</feature>
<dbReference type="RefSeq" id="WP_213042054.1">
    <property type="nucleotide sequence ID" value="NZ_CAJNBJ010000007.1"/>
</dbReference>
<dbReference type="Pfam" id="PF07715">
    <property type="entry name" value="Plug"/>
    <property type="match status" value="1"/>
</dbReference>
<protein>
    <submittedName>
        <fullName evidence="19">Ferrichrome-iron receptor</fullName>
    </submittedName>
</protein>
<keyword evidence="8" id="KW-0408">Iron</keyword>
<dbReference type="InterPro" id="IPR012910">
    <property type="entry name" value="Plug_dom"/>
</dbReference>
<dbReference type="Gene3D" id="2.40.170.20">
    <property type="entry name" value="TonB-dependent receptor, beta-barrel domain"/>
    <property type="match status" value="1"/>
</dbReference>
<feature type="region of interest" description="Disordered" evidence="16">
    <location>
        <begin position="136"/>
        <end position="155"/>
    </location>
</feature>
<dbReference type="Pfam" id="PF07660">
    <property type="entry name" value="STN"/>
    <property type="match status" value="1"/>
</dbReference>
<dbReference type="InterPro" id="IPR000531">
    <property type="entry name" value="Beta-barrel_TonB"/>
</dbReference>
<evidence type="ECO:0000256" key="9">
    <source>
        <dbReference type="ARBA" id="ARBA00023065"/>
    </source>
</evidence>
<keyword evidence="12 19" id="KW-0675">Receptor</keyword>
<dbReference type="PANTHER" id="PTHR32552">
    <property type="entry name" value="FERRICHROME IRON RECEPTOR-RELATED"/>
    <property type="match status" value="1"/>
</dbReference>
<organism evidence="19 20">
    <name type="scientific">Nitrospira defluvii</name>
    <dbReference type="NCBI Taxonomy" id="330214"/>
    <lineage>
        <taxon>Bacteria</taxon>
        <taxon>Pseudomonadati</taxon>
        <taxon>Nitrospirota</taxon>
        <taxon>Nitrospiria</taxon>
        <taxon>Nitrospirales</taxon>
        <taxon>Nitrospiraceae</taxon>
        <taxon>Nitrospira</taxon>
    </lineage>
</organism>
<dbReference type="PROSITE" id="PS52016">
    <property type="entry name" value="TONB_DEPENDENT_REC_3"/>
    <property type="match status" value="1"/>
</dbReference>
<evidence type="ECO:0000256" key="3">
    <source>
        <dbReference type="ARBA" id="ARBA00022448"/>
    </source>
</evidence>
<accession>A0ABM8RAJ7</accession>
<evidence type="ECO:0000256" key="10">
    <source>
        <dbReference type="ARBA" id="ARBA00023077"/>
    </source>
</evidence>
<dbReference type="Pfam" id="PF00593">
    <property type="entry name" value="TonB_dep_Rec_b-barrel"/>
    <property type="match status" value="1"/>
</dbReference>
<gene>
    <name evidence="19" type="ORF">NSPZN2_150026</name>
</gene>
<keyword evidence="11 14" id="KW-0472">Membrane</keyword>
<evidence type="ECO:0000256" key="16">
    <source>
        <dbReference type="SAM" id="MobiDB-lite"/>
    </source>
</evidence>
<evidence type="ECO:0000313" key="19">
    <source>
        <dbReference type="EMBL" id="CAE6742039.1"/>
    </source>
</evidence>
<evidence type="ECO:0000313" key="20">
    <source>
        <dbReference type="Proteomes" id="UP000675880"/>
    </source>
</evidence>
<dbReference type="PANTHER" id="PTHR32552:SF68">
    <property type="entry name" value="FERRICHROME OUTER MEMBRANE TRANSPORTER_PHAGE RECEPTOR"/>
    <property type="match status" value="1"/>
</dbReference>
<dbReference type="Gene3D" id="3.55.50.30">
    <property type="match status" value="1"/>
</dbReference>
<keyword evidence="10 15" id="KW-0798">TonB box</keyword>
<keyword evidence="7 17" id="KW-0732">Signal</keyword>
<proteinExistence type="inferred from homology"/>
<evidence type="ECO:0000256" key="7">
    <source>
        <dbReference type="ARBA" id="ARBA00022729"/>
    </source>
</evidence>
<keyword evidence="4 14" id="KW-1134">Transmembrane beta strand</keyword>
<evidence type="ECO:0000256" key="4">
    <source>
        <dbReference type="ARBA" id="ARBA00022452"/>
    </source>
</evidence>
<keyword evidence="9" id="KW-0406">Ion transport</keyword>
<dbReference type="InterPro" id="IPR010105">
    <property type="entry name" value="TonB_sidphr_rcpt"/>
</dbReference>
<evidence type="ECO:0000256" key="5">
    <source>
        <dbReference type="ARBA" id="ARBA00022496"/>
    </source>
</evidence>
<comment type="subcellular location">
    <subcellularLocation>
        <location evidence="1 14">Cell outer membrane</location>
        <topology evidence="1 14">Multi-pass membrane protein</topology>
    </subcellularLocation>
</comment>
<dbReference type="InterPro" id="IPR036942">
    <property type="entry name" value="Beta-barrel_TonB_sf"/>
</dbReference>
<feature type="signal peptide" evidence="17">
    <location>
        <begin position="1"/>
        <end position="24"/>
    </location>
</feature>
<dbReference type="SUPFAM" id="SSF56935">
    <property type="entry name" value="Porins"/>
    <property type="match status" value="1"/>
</dbReference>
<keyword evidence="5" id="KW-0410">Iron transport</keyword>
<dbReference type="InterPro" id="IPR011662">
    <property type="entry name" value="Secretin/TonB_short_N"/>
</dbReference>
<evidence type="ECO:0000256" key="13">
    <source>
        <dbReference type="ARBA" id="ARBA00023237"/>
    </source>
</evidence>
<keyword evidence="6 14" id="KW-0812">Transmembrane</keyword>
<evidence type="ECO:0000256" key="11">
    <source>
        <dbReference type="ARBA" id="ARBA00023136"/>
    </source>
</evidence>
<evidence type="ECO:0000256" key="17">
    <source>
        <dbReference type="SAM" id="SignalP"/>
    </source>
</evidence>
<sequence>MQLSWHIIIAAVSAVLLQSAAALAEAGNDRLTTYEPQVFLLAQASPGGEPSEGAEFNIPPQPLGSAITAFADQANYRLLVPAEMAEGKTTNGVSGRHTPEDALALMLAGTGLSYRLTEPRTMTLEPASAVLPAASPLAQSTAPEPRNPNTEVPRSAKPVKVPEIVVKEVEDRGYTVDESSTATRIPAPIHDTPRSVEVVTRQVLDDQKVIRFSEALRNVSGVSQSSTQGGQGGTFMIRGFASELNVFKNGFRDDSNFSARAQRDIINIESVEVVKGPPSYLYGRSDPGGVINQVTKAPLKDQYYSAEMIIGSYGLYRPQIDMGGALNESKTLTYRFNGMYESGGSYRDGVNTERIFLAPTFGWEMSSRTNLRFEAEYMYDRAPIDRGLVAFGNGVAPIPVSSFLGDPSRKLETHHGKATITLWHDISSLFRWRTAFRTAVTSGRYSSLESNFLVGAESDGILNLARYELPTTVQSHYLQNELHGNFTTGSIKHKTIIGIELGRENSAATASGDFGGDTSTPGAFSYINIFNTNDRLFLNPTLTKFSDASTQNNILGAYFGDQVDLLDNLHMHFGGRFDLFDQTITNHPDDFTATRGQNNQTDTAFSPSVGIAYQPVKPITLFANYTESFAPQSAGSRSINGTLFNPERGKSYEGGIKYQAFGGKLRSTVALFDIKKKNVLTADPFNGFFFSVATGEQRSKGVEFDIAGQILPGWDIIANYAYIDTRVTKDLLFAEGSRAPNSALHQGSLWTTYFFQEGIAQGFGAGIGMYAQGKRNGIFQCQDPANCQAPFELAGYVRMDAALYYRKQEVFNKTNLLAAINFTNVLDHRYFSGAQNFREIVYTGAPFTAIGSLKFEFH</sequence>
<dbReference type="CDD" id="cd01347">
    <property type="entry name" value="ligand_gated_channel"/>
    <property type="match status" value="1"/>
</dbReference>
<comment type="caution">
    <text evidence="19">The sequence shown here is derived from an EMBL/GenBank/DDBJ whole genome shotgun (WGS) entry which is preliminary data.</text>
</comment>
<evidence type="ECO:0000256" key="14">
    <source>
        <dbReference type="PROSITE-ProRule" id="PRU01360"/>
    </source>
</evidence>
<dbReference type="EMBL" id="CAJNBJ010000007">
    <property type="protein sequence ID" value="CAE6742039.1"/>
    <property type="molecule type" value="Genomic_DNA"/>
</dbReference>
<dbReference type="Gene3D" id="2.170.130.10">
    <property type="entry name" value="TonB-dependent receptor, plug domain"/>
    <property type="match status" value="1"/>
</dbReference>
<dbReference type="NCBIfam" id="TIGR01783">
    <property type="entry name" value="TonB-siderophor"/>
    <property type="match status" value="1"/>
</dbReference>
<name>A0ABM8RAJ7_9BACT</name>
<keyword evidence="20" id="KW-1185">Reference proteome</keyword>
<keyword evidence="3 14" id="KW-0813">Transport</keyword>
<evidence type="ECO:0000256" key="6">
    <source>
        <dbReference type="ARBA" id="ARBA00022692"/>
    </source>
</evidence>